<proteinExistence type="predicted"/>
<dbReference type="Proteomes" id="UP000478052">
    <property type="component" value="Unassembled WGS sequence"/>
</dbReference>
<feature type="non-terminal residue" evidence="3">
    <location>
        <position position="249"/>
    </location>
</feature>
<keyword evidence="4" id="KW-1185">Reference proteome</keyword>
<name>A0A6G0ZR02_APHCR</name>
<evidence type="ECO:0000256" key="1">
    <source>
        <dbReference type="SAM" id="Phobius"/>
    </source>
</evidence>
<dbReference type="AlphaFoldDB" id="A0A6G0ZR02"/>
<dbReference type="EMBL" id="VUJU01000015">
    <property type="protein sequence ID" value="KAF0774000.1"/>
    <property type="molecule type" value="Genomic_DNA"/>
</dbReference>
<keyword evidence="1" id="KW-0812">Transmembrane</keyword>
<accession>A0A6G0ZR02</accession>
<evidence type="ECO:0000313" key="4">
    <source>
        <dbReference type="Proteomes" id="UP000478052"/>
    </source>
</evidence>
<feature type="signal peptide" evidence="2">
    <location>
        <begin position="1"/>
        <end position="16"/>
    </location>
</feature>
<feature type="transmembrane region" description="Helical" evidence="1">
    <location>
        <begin position="149"/>
        <end position="168"/>
    </location>
</feature>
<reference evidence="3 4" key="1">
    <citation type="submission" date="2019-08" db="EMBL/GenBank/DDBJ databases">
        <title>Whole genome of Aphis craccivora.</title>
        <authorList>
            <person name="Voronova N.V."/>
            <person name="Shulinski R.S."/>
            <person name="Bandarenka Y.V."/>
            <person name="Zhorov D.G."/>
            <person name="Warner D."/>
        </authorList>
    </citation>
    <scope>NUCLEOTIDE SEQUENCE [LARGE SCALE GENOMIC DNA]</scope>
    <source>
        <strain evidence="3">180601</strain>
        <tissue evidence="3">Whole Body</tissue>
    </source>
</reference>
<organism evidence="3 4">
    <name type="scientific">Aphis craccivora</name>
    <name type="common">Cowpea aphid</name>
    <dbReference type="NCBI Taxonomy" id="307492"/>
    <lineage>
        <taxon>Eukaryota</taxon>
        <taxon>Metazoa</taxon>
        <taxon>Ecdysozoa</taxon>
        <taxon>Arthropoda</taxon>
        <taxon>Hexapoda</taxon>
        <taxon>Insecta</taxon>
        <taxon>Pterygota</taxon>
        <taxon>Neoptera</taxon>
        <taxon>Paraneoptera</taxon>
        <taxon>Hemiptera</taxon>
        <taxon>Sternorrhyncha</taxon>
        <taxon>Aphidomorpha</taxon>
        <taxon>Aphidoidea</taxon>
        <taxon>Aphididae</taxon>
        <taxon>Aphidini</taxon>
        <taxon>Aphis</taxon>
        <taxon>Aphis</taxon>
    </lineage>
</organism>
<evidence type="ECO:0000313" key="3">
    <source>
        <dbReference type="EMBL" id="KAF0774000.1"/>
    </source>
</evidence>
<feature type="chain" id="PRO_5026233313" evidence="2">
    <location>
        <begin position="17"/>
        <end position="249"/>
    </location>
</feature>
<protein>
    <submittedName>
        <fullName evidence="3">Uncharacterized protein</fullName>
    </submittedName>
</protein>
<sequence>MLCVCVFFFVSVYTRTYRNNARISNFEGGSRFVIESSWCIRERRENQKKIKEKQEFLRKTSFRLNRFFYMIVIQKLITCYLFTFLIIAKNWLLCSYSIKQTMKKKKDSEIKPCKKNANHNNRYKHKKFYDFSTSKLLANFRVFDRFQQLISNLVLNFQFFLVIQNFFIDTSKKNSHKNRKFLWSINNSKKVKFFENLTILIYKKTTNKYRNTILNEIKVCCKIENMSKRCKFTCKNSIAKKIDNINVME</sequence>
<feature type="transmembrane region" description="Helical" evidence="1">
    <location>
        <begin position="67"/>
        <end position="93"/>
    </location>
</feature>
<keyword evidence="1" id="KW-0472">Membrane</keyword>
<evidence type="ECO:0000256" key="2">
    <source>
        <dbReference type="SAM" id="SignalP"/>
    </source>
</evidence>
<keyword evidence="2" id="KW-0732">Signal</keyword>
<keyword evidence="1" id="KW-1133">Transmembrane helix</keyword>
<dbReference type="OrthoDB" id="10542937at2759"/>
<gene>
    <name evidence="3" type="ORF">FWK35_00004719</name>
</gene>
<comment type="caution">
    <text evidence="3">The sequence shown here is derived from an EMBL/GenBank/DDBJ whole genome shotgun (WGS) entry which is preliminary data.</text>
</comment>